<dbReference type="PANTHER" id="PTHR47331:SF1">
    <property type="entry name" value="GAG-LIKE PROTEIN"/>
    <property type="match status" value="1"/>
</dbReference>
<evidence type="ECO:0000256" key="1">
    <source>
        <dbReference type="SAM" id="MobiDB-lite"/>
    </source>
</evidence>
<dbReference type="Pfam" id="PF03564">
    <property type="entry name" value="DUF1759"/>
    <property type="match status" value="1"/>
</dbReference>
<keyword evidence="3" id="KW-1185">Reference proteome</keyword>
<dbReference type="InterPro" id="IPR005312">
    <property type="entry name" value="DUF1759"/>
</dbReference>
<gene>
    <name evidence="2" type="ORF">T02_13319</name>
</gene>
<evidence type="ECO:0000313" key="2">
    <source>
        <dbReference type="EMBL" id="KRZ57742.1"/>
    </source>
</evidence>
<proteinExistence type="predicted"/>
<comment type="caution">
    <text evidence="2">The sequence shown here is derived from an EMBL/GenBank/DDBJ whole genome shotgun (WGS) entry which is preliminary data.</text>
</comment>
<organism evidence="2 3">
    <name type="scientific">Trichinella nativa</name>
    <dbReference type="NCBI Taxonomy" id="6335"/>
    <lineage>
        <taxon>Eukaryota</taxon>
        <taxon>Metazoa</taxon>
        <taxon>Ecdysozoa</taxon>
        <taxon>Nematoda</taxon>
        <taxon>Enoplea</taxon>
        <taxon>Dorylaimia</taxon>
        <taxon>Trichinellida</taxon>
        <taxon>Trichinellidae</taxon>
        <taxon>Trichinella</taxon>
    </lineage>
</organism>
<sequence length="360" mass="39876">MAFHDMTLEKQLQLEAALMGEERDQEAKHWVALSEQTQIARREARARIRQMEGSLSDCSASSNDLGHRSNSKTSGKERLPELKMPVFSGKVLEFPAFWDRLQGCVHNRTDLDDASKFSCLLSSLSCEALVALLQERFGRTDVIVREHVKAIWNAKTCSDSGANIQALLDEINQHLRCLTALKKNPSTGEVTANEPFLPLLVEKFPEEIRLAWDVHMQSVAGTKGDLPEFLNFAQFRATAKRAAAASSGGGGFVKHDDPKPQELGPSCRERQRTCQTDKRAARGATTVLHAAVNSSCPICKGDHDVTSSEEVLQADTHTRSRMAARNQLCFCCLKSGHRRKACKVRWKCTTSGCGDSHHGF</sequence>
<protein>
    <recommendedName>
        <fullName evidence="4">CCHC-type domain-containing protein</fullName>
    </recommendedName>
</protein>
<reference evidence="2 3" key="1">
    <citation type="submission" date="2015-05" db="EMBL/GenBank/DDBJ databases">
        <title>Evolution of Trichinella species and genotypes.</title>
        <authorList>
            <person name="Korhonen P.K."/>
            <person name="Edoardo P."/>
            <person name="Giuseppe L.R."/>
            <person name="Gasser R.B."/>
        </authorList>
    </citation>
    <scope>NUCLEOTIDE SEQUENCE [LARGE SCALE GENOMIC DNA]</scope>
    <source>
        <strain evidence="2">ISS10</strain>
    </source>
</reference>
<feature type="region of interest" description="Disordered" evidence="1">
    <location>
        <begin position="246"/>
        <end position="268"/>
    </location>
</feature>
<accession>A0A0V1LFD9</accession>
<dbReference type="STRING" id="6335.A0A0V1LFD9"/>
<dbReference type="PANTHER" id="PTHR47331">
    <property type="entry name" value="PHD-TYPE DOMAIN-CONTAINING PROTEIN"/>
    <property type="match status" value="1"/>
</dbReference>
<dbReference type="Proteomes" id="UP000054721">
    <property type="component" value="Unassembled WGS sequence"/>
</dbReference>
<dbReference type="AlphaFoldDB" id="A0A0V1LFD9"/>
<name>A0A0V1LFD9_9BILA</name>
<evidence type="ECO:0000313" key="3">
    <source>
        <dbReference type="Proteomes" id="UP000054721"/>
    </source>
</evidence>
<evidence type="ECO:0008006" key="4">
    <source>
        <dbReference type="Google" id="ProtNLM"/>
    </source>
</evidence>
<dbReference type="OrthoDB" id="5846374at2759"/>
<dbReference type="EMBL" id="JYDW01000069">
    <property type="protein sequence ID" value="KRZ57742.1"/>
    <property type="molecule type" value="Genomic_DNA"/>
</dbReference>
<feature type="region of interest" description="Disordered" evidence="1">
    <location>
        <begin position="52"/>
        <end position="79"/>
    </location>
</feature>